<dbReference type="SUPFAM" id="SSF52151">
    <property type="entry name" value="FabD/lysophospholipase-like"/>
    <property type="match status" value="1"/>
</dbReference>
<dbReference type="InterPro" id="IPR050301">
    <property type="entry name" value="NTE"/>
</dbReference>
<evidence type="ECO:0000256" key="2">
    <source>
        <dbReference type="ARBA" id="ARBA00022963"/>
    </source>
</evidence>
<dbReference type="GO" id="GO:0016042">
    <property type="term" value="P:lipid catabolic process"/>
    <property type="evidence" value="ECO:0007669"/>
    <property type="project" value="UniProtKB-UniRule"/>
</dbReference>
<dbReference type="Gene3D" id="3.40.1090.10">
    <property type="entry name" value="Cytosolic phospholipase A2 catalytic domain"/>
    <property type="match status" value="2"/>
</dbReference>
<evidence type="ECO:0000256" key="3">
    <source>
        <dbReference type="ARBA" id="ARBA00023098"/>
    </source>
</evidence>
<dbReference type="InterPro" id="IPR002641">
    <property type="entry name" value="PNPLA_dom"/>
</dbReference>
<dbReference type="InterPro" id="IPR016035">
    <property type="entry name" value="Acyl_Trfase/lysoPLipase"/>
</dbReference>
<dbReference type="EMBL" id="DYVE01000294">
    <property type="protein sequence ID" value="HJG29236.1"/>
    <property type="molecule type" value="Genomic_DNA"/>
</dbReference>
<feature type="short sequence motif" description="DGA/G" evidence="4">
    <location>
        <begin position="173"/>
        <end position="175"/>
    </location>
</feature>
<organism evidence="6 7">
    <name type="scientific">Subdoligranulum variabile</name>
    <dbReference type="NCBI Taxonomy" id="214851"/>
    <lineage>
        <taxon>Bacteria</taxon>
        <taxon>Bacillati</taxon>
        <taxon>Bacillota</taxon>
        <taxon>Clostridia</taxon>
        <taxon>Eubacteriales</taxon>
        <taxon>Oscillospiraceae</taxon>
        <taxon>Subdoligranulum</taxon>
    </lineage>
</organism>
<reference evidence="6" key="1">
    <citation type="journal article" date="2021" name="PeerJ">
        <title>Extensive microbial diversity within the chicken gut microbiome revealed by metagenomics and culture.</title>
        <authorList>
            <person name="Gilroy R."/>
            <person name="Ravi A."/>
            <person name="Getino M."/>
            <person name="Pursley I."/>
            <person name="Horton D.L."/>
            <person name="Alikhan N.F."/>
            <person name="Baker D."/>
            <person name="Gharbi K."/>
            <person name="Hall N."/>
            <person name="Watson M."/>
            <person name="Adriaenssens E.M."/>
            <person name="Foster-Nyarko E."/>
            <person name="Jarju S."/>
            <person name="Secka A."/>
            <person name="Antonio M."/>
            <person name="Oren A."/>
            <person name="Chaudhuri R.R."/>
            <person name="La Ragione R."/>
            <person name="Hildebrand F."/>
            <person name="Pallen M.J."/>
        </authorList>
    </citation>
    <scope>NUCLEOTIDE SEQUENCE</scope>
    <source>
        <strain evidence="6">ChiBcec21-2208</strain>
    </source>
</reference>
<feature type="active site" description="Nucleophile" evidence="4">
    <location>
        <position position="43"/>
    </location>
</feature>
<feature type="active site" description="Proton acceptor" evidence="4">
    <location>
        <position position="173"/>
    </location>
</feature>
<dbReference type="CDD" id="cd07209">
    <property type="entry name" value="Pat_hypo_Ecoli_Z1214_like"/>
    <property type="match status" value="1"/>
</dbReference>
<feature type="short sequence motif" description="GXSXG" evidence="4">
    <location>
        <begin position="41"/>
        <end position="45"/>
    </location>
</feature>
<name>A0A921ILJ8_9FIRM</name>
<keyword evidence="2 4" id="KW-0442">Lipid degradation</keyword>
<dbReference type="PANTHER" id="PTHR14226">
    <property type="entry name" value="NEUROPATHY TARGET ESTERASE/SWISS CHEESE D.MELANOGASTER"/>
    <property type="match status" value="1"/>
</dbReference>
<feature type="short sequence motif" description="GXGXXG" evidence="4">
    <location>
        <begin position="14"/>
        <end position="19"/>
    </location>
</feature>
<dbReference type="GO" id="GO:0016787">
    <property type="term" value="F:hydrolase activity"/>
    <property type="evidence" value="ECO:0007669"/>
    <property type="project" value="UniProtKB-UniRule"/>
</dbReference>
<accession>A0A921ILJ8</accession>
<evidence type="ECO:0000256" key="4">
    <source>
        <dbReference type="PROSITE-ProRule" id="PRU01161"/>
    </source>
</evidence>
<evidence type="ECO:0000259" key="5">
    <source>
        <dbReference type="PROSITE" id="PS51635"/>
    </source>
</evidence>
<protein>
    <submittedName>
        <fullName evidence="6">Patatin-like phospholipase family protein</fullName>
    </submittedName>
</protein>
<evidence type="ECO:0000313" key="7">
    <source>
        <dbReference type="Proteomes" id="UP000782880"/>
    </source>
</evidence>
<reference evidence="6" key="2">
    <citation type="submission" date="2021-09" db="EMBL/GenBank/DDBJ databases">
        <authorList>
            <person name="Gilroy R."/>
        </authorList>
    </citation>
    <scope>NUCLEOTIDE SEQUENCE</scope>
    <source>
        <strain evidence="6">ChiBcec21-2208</strain>
    </source>
</reference>
<evidence type="ECO:0000256" key="1">
    <source>
        <dbReference type="ARBA" id="ARBA00022801"/>
    </source>
</evidence>
<proteinExistence type="predicted"/>
<comment type="caution">
    <text evidence="6">The sequence shown here is derived from an EMBL/GenBank/DDBJ whole genome shotgun (WGS) entry which is preliminary data.</text>
</comment>
<keyword evidence="1 4" id="KW-0378">Hydrolase</keyword>
<dbReference type="Pfam" id="PF01734">
    <property type="entry name" value="Patatin"/>
    <property type="match status" value="1"/>
</dbReference>
<dbReference type="PROSITE" id="PS51635">
    <property type="entry name" value="PNPLA"/>
    <property type="match status" value="1"/>
</dbReference>
<keyword evidence="3 4" id="KW-0443">Lipid metabolism</keyword>
<feature type="domain" description="PNPLA" evidence="5">
    <location>
        <begin position="10"/>
        <end position="186"/>
    </location>
</feature>
<dbReference type="PANTHER" id="PTHR14226:SF57">
    <property type="entry name" value="BLR7027 PROTEIN"/>
    <property type="match status" value="1"/>
</dbReference>
<evidence type="ECO:0000313" key="6">
    <source>
        <dbReference type="EMBL" id="HJG29236.1"/>
    </source>
</evidence>
<gene>
    <name evidence="6" type="ORF">K8V20_11410</name>
</gene>
<dbReference type="Proteomes" id="UP000782880">
    <property type="component" value="Unassembled WGS sequence"/>
</dbReference>
<sequence>MPTTEPVRALVLAGGGAKGSYQIGVWHALQELHWVPAIITGASVGTLNGCMFACGRVRELEDLWLSLELHDVLEVPTTRDPELLNAFFLDVIRSGGLNIEPLAERIDAVLDEEAVRRSPIRFGLVMTELSTMRSIQCPLENIPQGRLKEYMLASSACFPALRPREIDGVKYIDGGWRDNMPLHLAASMGATELLGVDVDGIGFVKQNNTGLPTRIVHSHWNLGPTLDFDPTRAARNITLGYFDTMRLFGRMGGTAYGIQPDKDDFLARFAERYQLRLAEINAKAPGIDRVEKSARQRAGYPAPYAPNPSAPTSGALAPLELACERHHVPEDIPYTPKLLAAAFMSSFEKNPADRFPALLAGKDSGLMAERAMAAAVPEEFVTALVSSTLTEMSLL</sequence>
<dbReference type="AlphaFoldDB" id="A0A921ILJ8"/>